<dbReference type="CDD" id="cd00093">
    <property type="entry name" value="HTH_XRE"/>
    <property type="match status" value="1"/>
</dbReference>
<dbReference type="PROSITE" id="PS50943">
    <property type="entry name" value="HTH_CROC1"/>
    <property type="match status" value="1"/>
</dbReference>
<dbReference type="InterPro" id="IPR001387">
    <property type="entry name" value="Cro/C1-type_HTH"/>
</dbReference>
<feature type="domain" description="HTH cro/C1-type" evidence="1">
    <location>
        <begin position="8"/>
        <end position="64"/>
    </location>
</feature>
<reference evidence="2" key="1">
    <citation type="submission" date="2020-10" db="EMBL/GenBank/DDBJ databases">
        <title>Bacterium isolated from coastal waters sediment.</title>
        <authorList>
            <person name="Chen R.-J."/>
            <person name="Lu D.-C."/>
            <person name="Zhu K.-L."/>
            <person name="Du Z.-J."/>
        </authorList>
    </citation>
    <scope>NUCLEOTIDE SEQUENCE</scope>
    <source>
        <strain evidence="2">N1Y112</strain>
    </source>
</reference>
<comment type="caution">
    <text evidence="2">The sequence shown here is derived from an EMBL/GenBank/DDBJ whole genome shotgun (WGS) entry which is preliminary data.</text>
</comment>
<dbReference type="Pfam" id="PF01381">
    <property type="entry name" value="HTH_3"/>
    <property type="match status" value="1"/>
</dbReference>
<dbReference type="RefSeq" id="WP_193953793.1">
    <property type="nucleotide sequence ID" value="NZ_JADEYS010000012.1"/>
</dbReference>
<gene>
    <name evidence="2" type="ORF">IOQ59_12950</name>
</gene>
<evidence type="ECO:0000259" key="1">
    <source>
        <dbReference type="PROSITE" id="PS50943"/>
    </source>
</evidence>
<name>A0A8J7FEY9_9GAMM</name>
<dbReference type="AlphaFoldDB" id="A0A8J7FEY9"/>
<sequence length="113" mass="12682">MSTRAERLKQARMRVNLTQVEAAKRLAKAVSTIKGWESNQGTEPATLNDVARVCKLYDISIDYYVNGHTPSNFQINNLSRNQRRLIEAFGHLSPAAQHALMLALEQLADDTTQ</sequence>
<organism evidence="2 3">
    <name type="scientific">Pontibacterium sinense</name>
    <dbReference type="NCBI Taxonomy" id="2781979"/>
    <lineage>
        <taxon>Bacteria</taxon>
        <taxon>Pseudomonadati</taxon>
        <taxon>Pseudomonadota</taxon>
        <taxon>Gammaproteobacteria</taxon>
        <taxon>Oceanospirillales</taxon>
        <taxon>Oceanospirillaceae</taxon>
        <taxon>Pontibacterium</taxon>
    </lineage>
</organism>
<proteinExistence type="predicted"/>
<dbReference type="EMBL" id="JADEYS010000012">
    <property type="protein sequence ID" value="MBE9398164.1"/>
    <property type="molecule type" value="Genomic_DNA"/>
</dbReference>
<dbReference type="SMART" id="SM00530">
    <property type="entry name" value="HTH_XRE"/>
    <property type="match status" value="1"/>
</dbReference>
<dbReference type="Proteomes" id="UP000640333">
    <property type="component" value="Unassembled WGS sequence"/>
</dbReference>
<accession>A0A8J7FEY9</accession>
<evidence type="ECO:0000313" key="3">
    <source>
        <dbReference type="Proteomes" id="UP000640333"/>
    </source>
</evidence>
<dbReference type="Gene3D" id="1.10.260.40">
    <property type="entry name" value="lambda repressor-like DNA-binding domains"/>
    <property type="match status" value="1"/>
</dbReference>
<evidence type="ECO:0000313" key="2">
    <source>
        <dbReference type="EMBL" id="MBE9398164.1"/>
    </source>
</evidence>
<dbReference type="InterPro" id="IPR010982">
    <property type="entry name" value="Lambda_DNA-bd_dom_sf"/>
</dbReference>
<dbReference type="GO" id="GO:0003677">
    <property type="term" value="F:DNA binding"/>
    <property type="evidence" value="ECO:0007669"/>
    <property type="project" value="InterPro"/>
</dbReference>
<keyword evidence="3" id="KW-1185">Reference proteome</keyword>
<protein>
    <submittedName>
        <fullName evidence="2">Helix-turn-helix transcriptional regulator</fullName>
    </submittedName>
</protein>
<dbReference type="SUPFAM" id="SSF47413">
    <property type="entry name" value="lambda repressor-like DNA-binding domains"/>
    <property type="match status" value="1"/>
</dbReference>